<evidence type="ECO:0000256" key="4">
    <source>
        <dbReference type="ARBA" id="ARBA00023136"/>
    </source>
</evidence>
<keyword evidence="3 6" id="KW-1133">Transmembrane helix</keyword>
<dbReference type="GO" id="GO:0022857">
    <property type="term" value="F:transmembrane transporter activity"/>
    <property type="evidence" value="ECO:0007669"/>
    <property type="project" value="InterPro"/>
</dbReference>
<dbReference type="PANTHER" id="PTHR23514">
    <property type="entry name" value="BYPASS OF STOP CODON PROTEIN 6"/>
    <property type="match status" value="1"/>
</dbReference>
<proteinExistence type="predicted"/>
<evidence type="ECO:0000256" key="1">
    <source>
        <dbReference type="ARBA" id="ARBA00004651"/>
    </source>
</evidence>
<keyword evidence="2 6" id="KW-0812">Transmembrane</keyword>
<feature type="transmembrane region" description="Helical" evidence="6">
    <location>
        <begin position="135"/>
        <end position="156"/>
    </location>
</feature>
<gene>
    <name evidence="8" type="ORF">SAMN04489793_0354</name>
</gene>
<feature type="region of interest" description="Disordered" evidence="5">
    <location>
        <begin position="410"/>
        <end position="437"/>
    </location>
</feature>
<dbReference type="InterPro" id="IPR036259">
    <property type="entry name" value="MFS_trans_sf"/>
</dbReference>
<evidence type="ECO:0000256" key="6">
    <source>
        <dbReference type="SAM" id="Phobius"/>
    </source>
</evidence>
<dbReference type="EMBL" id="FNSA01000003">
    <property type="protein sequence ID" value="SEB62320.1"/>
    <property type="molecule type" value="Genomic_DNA"/>
</dbReference>
<feature type="transmembrane region" description="Helical" evidence="6">
    <location>
        <begin position="46"/>
        <end position="64"/>
    </location>
</feature>
<dbReference type="InterPro" id="IPR051788">
    <property type="entry name" value="MFS_Transporter"/>
</dbReference>
<feature type="transmembrane region" description="Helical" evidence="6">
    <location>
        <begin position="344"/>
        <end position="362"/>
    </location>
</feature>
<dbReference type="PANTHER" id="PTHR23514:SF13">
    <property type="entry name" value="INNER MEMBRANE PROTEIN YBJJ"/>
    <property type="match status" value="1"/>
</dbReference>
<dbReference type="SUPFAM" id="SSF103473">
    <property type="entry name" value="MFS general substrate transporter"/>
    <property type="match status" value="1"/>
</dbReference>
<dbReference type="PROSITE" id="PS50850">
    <property type="entry name" value="MFS"/>
    <property type="match status" value="1"/>
</dbReference>
<dbReference type="InterPro" id="IPR020846">
    <property type="entry name" value="MFS_dom"/>
</dbReference>
<evidence type="ECO:0000256" key="5">
    <source>
        <dbReference type="SAM" id="MobiDB-lite"/>
    </source>
</evidence>
<feature type="region of interest" description="Disordered" evidence="5">
    <location>
        <begin position="197"/>
        <end position="216"/>
    </location>
</feature>
<dbReference type="OrthoDB" id="151222at2"/>
<dbReference type="AlphaFoldDB" id="A0A1H4KUW7"/>
<dbReference type="Gene3D" id="1.20.1250.20">
    <property type="entry name" value="MFS general substrate transporter like domains"/>
    <property type="match status" value="1"/>
</dbReference>
<dbReference type="GO" id="GO:0005886">
    <property type="term" value="C:plasma membrane"/>
    <property type="evidence" value="ECO:0007669"/>
    <property type="project" value="UniProtKB-SubCell"/>
</dbReference>
<organism evidence="8 9">
    <name type="scientific">Tsukamurella tyrosinosolvens</name>
    <dbReference type="NCBI Taxonomy" id="57704"/>
    <lineage>
        <taxon>Bacteria</taxon>
        <taxon>Bacillati</taxon>
        <taxon>Actinomycetota</taxon>
        <taxon>Actinomycetes</taxon>
        <taxon>Mycobacteriales</taxon>
        <taxon>Tsukamurellaceae</taxon>
        <taxon>Tsukamurella</taxon>
    </lineage>
</organism>
<dbReference type="STRING" id="57704.SAMN04489793_0354"/>
<keyword evidence="4 6" id="KW-0472">Membrane</keyword>
<feature type="transmembrane region" description="Helical" evidence="6">
    <location>
        <begin position="374"/>
        <end position="399"/>
    </location>
</feature>
<evidence type="ECO:0000259" key="7">
    <source>
        <dbReference type="PROSITE" id="PS50850"/>
    </source>
</evidence>
<protein>
    <submittedName>
        <fullName evidence="8">Fucose permease</fullName>
    </submittedName>
</protein>
<feature type="transmembrane region" description="Helical" evidence="6">
    <location>
        <begin position="101"/>
        <end position="123"/>
    </location>
</feature>
<accession>A0A1H4KUW7</accession>
<feature type="transmembrane region" description="Helical" evidence="6">
    <location>
        <begin position="290"/>
        <end position="312"/>
    </location>
</feature>
<name>A0A1H4KUW7_TSUTY</name>
<evidence type="ECO:0000256" key="3">
    <source>
        <dbReference type="ARBA" id="ARBA00022989"/>
    </source>
</evidence>
<dbReference type="RefSeq" id="WP_068740393.1">
    <property type="nucleotide sequence ID" value="NZ_CBDRGN010000005.1"/>
</dbReference>
<dbReference type="Proteomes" id="UP000182241">
    <property type="component" value="Unassembled WGS sequence"/>
</dbReference>
<sequence>MFRRTPLRPCPLLGLWLVFFVNGAVLSSWAPRIPEVKDRLALSDPALGTALFGVAAGSLPALFLTDRLLRRVDGRVVCVVSAVVFAAGLPAIAAATGPVSLGLVLAALGAASGVLDVAMNTAGIEYQRRRAGTPVIARLHGGYSLGVLSGAAGGAAATAGGISVAAHFAAAAAGLLVLLSVAAPHVPRISGLRSAASRTVAPDGMPDGPSGAPGARMSSARTITPAVAAVAVAGLLLEGVLTDWSALLVARDRGAGFAVGATVVVAFSLAMFVSRSAGDGMLPLLGRRRYLLLAGLAGGAGTAVGLVVPGWFATYAGVVVVGLALGPVFPLAIDLAAERSPGSVAGATAAVSAVGYLAYLGGPPLVGLLARPVGLPMTVALVGAVAGAALAGAAIALAASRRLPVGSTEMGHDRGGAVRVVHSQPQPDGTADRWRRR</sequence>
<reference evidence="9" key="1">
    <citation type="submission" date="2016-10" db="EMBL/GenBank/DDBJ databases">
        <authorList>
            <person name="Varghese N."/>
            <person name="Submissions S."/>
        </authorList>
    </citation>
    <scope>NUCLEOTIDE SEQUENCE [LARGE SCALE GENOMIC DNA]</scope>
    <source>
        <strain evidence="9">DSM 44234</strain>
    </source>
</reference>
<evidence type="ECO:0000256" key="2">
    <source>
        <dbReference type="ARBA" id="ARBA00022692"/>
    </source>
</evidence>
<comment type="subcellular location">
    <subcellularLocation>
        <location evidence="1">Cell membrane</location>
        <topology evidence="1">Multi-pass membrane protein</topology>
    </subcellularLocation>
</comment>
<evidence type="ECO:0000313" key="9">
    <source>
        <dbReference type="Proteomes" id="UP000182241"/>
    </source>
</evidence>
<feature type="transmembrane region" description="Helical" evidence="6">
    <location>
        <begin position="76"/>
        <end position="95"/>
    </location>
</feature>
<feature type="transmembrane region" description="Helical" evidence="6">
    <location>
        <begin position="318"/>
        <end position="337"/>
    </location>
</feature>
<keyword evidence="9" id="KW-1185">Reference proteome</keyword>
<evidence type="ECO:0000313" key="8">
    <source>
        <dbReference type="EMBL" id="SEB62320.1"/>
    </source>
</evidence>
<feature type="transmembrane region" description="Helical" evidence="6">
    <location>
        <begin position="162"/>
        <end position="183"/>
    </location>
</feature>
<feature type="domain" description="Major facilitator superfamily (MFS) profile" evidence="7">
    <location>
        <begin position="223"/>
        <end position="437"/>
    </location>
</feature>
<feature type="transmembrane region" description="Helical" evidence="6">
    <location>
        <begin position="255"/>
        <end position="278"/>
    </location>
</feature>
<feature type="transmembrane region" description="Helical" evidence="6">
    <location>
        <begin position="226"/>
        <end position="249"/>
    </location>
</feature>